<protein>
    <submittedName>
        <fullName evidence="13">Cytochrome c oxidase assembly protein subunit 15</fullName>
    </submittedName>
</protein>
<keyword evidence="8" id="KW-0350">Heme biosynthesis</keyword>
<feature type="transmembrane region" description="Helical" evidence="12">
    <location>
        <begin position="295"/>
        <end position="318"/>
    </location>
</feature>
<dbReference type="GO" id="GO:0046872">
    <property type="term" value="F:metal ion binding"/>
    <property type="evidence" value="ECO:0007669"/>
    <property type="project" value="UniProtKB-KW"/>
</dbReference>
<evidence type="ECO:0000256" key="10">
    <source>
        <dbReference type="ARBA" id="ARBA00023157"/>
    </source>
</evidence>
<evidence type="ECO:0000256" key="6">
    <source>
        <dbReference type="ARBA" id="ARBA00023002"/>
    </source>
</evidence>
<evidence type="ECO:0000256" key="3">
    <source>
        <dbReference type="ARBA" id="ARBA00022692"/>
    </source>
</evidence>
<evidence type="ECO:0000256" key="9">
    <source>
        <dbReference type="ARBA" id="ARBA00023136"/>
    </source>
</evidence>
<dbReference type="InterPro" id="IPR003780">
    <property type="entry name" value="COX15/CtaA_fam"/>
</dbReference>
<dbReference type="GO" id="GO:0006784">
    <property type="term" value="P:heme A biosynthetic process"/>
    <property type="evidence" value="ECO:0007669"/>
    <property type="project" value="InterPro"/>
</dbReference>
<name>A0A1I2TEE1_9SPHI</name>
<feature type="transmembrane region" description="Helical" evidence="12">
    <location>
        <begin position="267"/>
        <end position="283"/>
    </location>
</feature>
<feature type="transmembrane region" description="Helical" evidence="12">
    <location>
        <begin position="324"/>
        <end position="344"/>
    </location>
</feature>
<evidence type="ECO:0000256" key="12">
    <source>
        <dbReference type="SAM" id="Phobius"/>
    </source>
</evidence>
<dbReference type="PANTHER" id="PTHR35457:SF1">
    <property type="entry name" value="HEME A SYNTHASE"/>
    <property type="match status" value="1"/>
</dbReference>
<comment type="subcellular location">
    <subcellularLocation>
        <location evidence="1">Membrane</location>
        <topology evidence="1">Multi-pass membrane protein</topology>
    </subcellularLocation>
</comment>
<dbReference type="STRING" id="414048.SAMN04489864_101364"/>
<dbReference type="OrthoDB" id="1447144at2"/>
<keyword evidence="5 12" id="KW-1133">Transmembrane helix</keyword>
<dbReference type="GO" id="GO:0016491">
    <property type="term" value="F:oxidoreductase activity"/>
    <property type="evidence" value="ECO:0007669"/>
    <property type="project" value="UniProtKB-KW"/>
</dbReference>
<evidence type="ECO:0000256" key="1">
    <source>
        <dbReference type="ARBA" id="ARBA00004141"/>
    </source>
</evidence>
<keyword evidence="2" id="KW-1003">Cell membrane</keyword>
<accession>A0A1I2TEE1</accession>
<evidence type="ECO:0000256" key="8">
    <source>
        <dbReference type="ARBA" id="ARBA00023133"/>
    </source>
</evidence>
<sequence length="355" mass="40226">MITKSESRFIRLNFITIVVTLLVILAGGIVRSTGSGMGCPDWPKCFDQYIPPTDVSQLPANYKEKYVAERLAKNERFAKYLESMGKAELADKIRKDQSITVPEEFNAAKTWTEYVNRLAGATLGIFLLITAGYAFAYRKTAKRILILSLLNIFVVGYQGWLGSIVVSTNLTQWIVTVHMLLALVILAIAIYTYNYAKQLHQQRSVIMYRIAWLKGFLVFTIVVSIVQIVLGTEVREHIDSIAKSLQFGGRDTWIAELGVEFSYHRDLAIFLTICNFVVYKMVIDRFSGKALPLMAANYIIVVLVIQLASGFLLAYLSLPPYAQAIHILFSTLLFSLQYYLYLLVYRTSTYKPKTN</sequence>
<keyword evidence="10" id="KW-1015">Disulfide bond</keyword>
<feature type="transmembrane region" description="Helical" evidence="12">
    <location>
        <begin position="118"/>
        <end position="137"/>
    </location>
</feature>
<evidence type="ECO:0000256" key="4">
    <source>
        <dbReference type="ARBA" id="ARBA00022723"/>
    </source>
</evidence>
<dbReference type="Pfam" id="PF02628">
    <property type="entry name" value="COX15-CtaA"/>
    <property type="match status" value="2"/>
</dbReference>
<dbReference type="Proteomes" id="UP000199666">
    <property type="component" value="Unassembled WGS sequence"/>
</dbReference>
<organism evidence="13 14">
    <name type="scientific">Pedobacter insulae</name>
    <dbReference type="NCBI Taxonomy" id="414048"/>
    <lineage>
        <taxon>Bacteria</taxon>
        <taxon>Pseudomonadati</taxon>
        <taxon>Bacteroidota</taxon>
        <taxon>Sphingobacteriia</taxon>
        <taxon>Sphingobacteriales</taxon>
        <taxon>Sphingobacteriaceae</taxon>
        <taxon>Pedobacter</taxon>
    </lineage>
</organism>
<reference evidence="13 14" key="1">
    <citation type="submission" date="2016-10" db="EMBL/GenBank/DDBJ databases">
        <authorList>
            <person name="de Groot N.N."/>
        </authorList>
    </citation>
    <scope>NUCLEOTIDE SEQUENCE [LARGE SCALE GENOMIC DNA]</scope>
    <source>
        <strain evidence="13 14">DSM 18684</strain>
    </source>
</reference>
<feature type="transmembrane region" description="Helical" evidence="12">
    <location>
        <begin position="12"/>
        <end position="30"/>
    </location>
</feature>
<dbReference type="EMBL" id="FOPP01000001">
    <property type="protein sequence ID" value="SFG63272.1"/>
    <property type="molecule type" value="Genomic_DNA"/>
</dbReference>
<keyword evidence="6" id="KW-0560">Oxidoreductase</keyword>
<evidence type="ECO:0000256" key="7">
    <source>
        <dbReference type="ARBA" id="ARBA00023004"/>
    </source>
</evidence>
<feature type="transmembrane region" description="Helical" evidence="12">
    <location>
        <begin position="206"/>
        <end position="230"/>
    </location>
</feature>
<evidence type="ECO:0000256" key="2">
    <source>
        <dbReference type="ARBA" id="ARBA00022475"/>
    </source>
</evidence>
<evidence type="ECO:0000313" key="14">
    <source>
        <dbReference type="Proteomes" id="UP000199666"/>
    </source>
</evidence>
<evidence type="ECO:0000256" key="11">
    <source>
        <dbReference type="ARBA" id="ARBA00023444"/>
    </source>
</evidence>
<keyword evidence="4" id="KW-0479">Metal-binding</keyword>
<evidence type="ECO:0000313" key="13">
    <source>
        <dbReference type="EMBL" id="SFG63272.1"/>
    </source>
</evidence>
<feature type="transmembrane region" description="Helical" evidence="12">
    <location>
        <begin position="173"/>
        <end position="194"/>
    </location>
</feature>
<feature type="transmembrane region" description="Helical" evidence="12">
    <location>
        <begin position="144"/>
        <end position="161"/>
    </location>
</feature>
<comment type="pathway">
    <text evidence="11">Porphyrin-containing compound metabolism.</text>
</comment>
<dbReference type="InterPro" id="IPR050450">
    <property type="entry name" value="COX15/CtaA_HemeA_synthase"/>
</dbReference>
<evidence type="ECO:0000256" key="5">
    <source>
        <dbReference type="ARBA" id="ARBA00022989"/>
    </source>
</evidence>
<keyword evidence="9 12" id="KW-0472">Membrane</keyword>
<dbReference type="AlphaFoldDB" id="A0A1I2TEE1"/>
<keyword evidence="3 12" id="KW-0812">Transmembrane</keyword>
<keyword evidence="7" id="KW-0408">Iron</keyword>
<gene>
    <name evidence="13" type="ORF">SAMN04489864_101364</name>
</gene>
<dbReference type="PANTHER" id="PTHR35457">
    <property type="entry name" value="HEME A SYNTHASE"/>
    <property type="match status" value="1"/>
</dbReference>
<dbReference type="RefSeq" id="WP_090991839.1">
    <property type="nucleotide sequence ID" value="NZ_FOPP01000001.1"/>
</dbReference>
<dbReference type="GO" id="GO:0016020">
    <property type="term" value="C:membrane"/>
    <property type="evidence" value="ECO:0007669"/>
    <property type="project" value="UniProtKB-SubCell"/>
</dbReference>
<keyword evidence="14" id="KW-1185">Reference proteome</keyword>
<proteinExistence type="predicted"/>